<dbReference type="GeneID" id="18483354"/>
<feature type="signal peptide" evidence="3">
    <location>
        <begin position="1"/>
        <end position="19"/>
    </location>
</feature>
<keyword evidence="3" id="KW-0732">Signal</keyword>
<evidence type="ECO:0000313" key="4">
    <source>
        <dbReference type="EMBL" id="EGR47887.1"/>
    </source>
</evidence>
<feature type="transmembrane region" description="Helical" evidence="2">
    <location>
        <begin position="374"/>
        <end position="394"/>
    </location>
</feature>
<feature type="region of interest" description="Disordered" evidence="1">
    <location>
        <begin position="402"/>
        <end position="438"/>
    </location>
</feature>
<evidence type="ECO:0000256" key="2">
    <source>
        <dbReference type="SAM" id="Phobius"/>
    </source>
</evidence>
<gene>
    <name evidence="4" type="ORF">TRIREDRAFT_122197</name>
</gene>
<dbReference type="RefSeq" id="XP_006965968.1">
    <property type="nucleotide sequence ID" value="XM_006965906.1"/>
</dbReference>
<dbReference type="AlphaFoldDB" id="G0RLD2"/>
<feature type="region of interest" description="Disordered" evidence="1">
    <location>
        <begin position="503"/>
        <end position="543"/>
    </location>
</feature>
<dbReference type="VEuPathDB" id="FungiDB:TRIREDRAFT_122197"/>
<keyword evidence="5" id="KW-1185">Reference proteome</keyword>
<organism evidence="5">
    <name type="scientific">Hypocrea jecorina (strain QM6a)</name>
    <name type="common">Trichoderma reesei</name>
    <dbReference type="NCBI Taxonomy" id="431241"/>
    <lineage>
        <taxon>Eukaryota</taxon>
        <taxon>Fungi</taxon>
        <taxon>Dikarya</taxon>
        <taxon>Ascomycota</taxon>
        <taxon>Pezizomycotina</taxon>
        <taxon>Sordariomycetes</taxon>
        <taxon>Hypocreomycetidae</taxon>
        <taxon>Hypocreales</taxon>
        <taxon>Hypocreaceae</taxon>
        <taxon>Trichoderma</taxon>
    </lineage>
</organism>
<accession>G0RLD2</accession>
<evidence type="ECO:0000313" key="5">
    <source>
        <dbReference type="Proteomes" id="UP000008984"/>
    </source>
</evidence>
<evidence type="ECO:0000256" key="3">
    <source>
        <dbReference type="SAM" id="SignalP"/>
    </source>
</evidence>
<sequence>MRGLSKAATLVLAPAAVLARPVPTNASLRDIPAESAFSVAIAVPTGASRDAKTADQPLVLNLDIQESSEACAPAKVRIDGFLLSQDDTGAGQGTFASLDGRTVTASWNFTCRDHEHEHEHAGRRRGGGGGVPWDQDLVVTIMSLDGEAIAPEASSSSSFVTSFRQRTPVKVYDVGGDSVVYTTDGRAPSRRHQERLLERIKGLTGVDEVDGRTKADVGDIVSLENQMRELGERIKDKQRMVLDRLGIRMPPTTTTTTTTTTLPALGGGMQTFYQTAKLASSTLRGTMEHWLGSVLGFPPVVRLDSYRHWDEAGSREHHHHHHGVGQHAHPEHRDDGVVVSMQVDGQGGQRFYYYRDDADSSSTRLAPAPPPRNVGYVPLFATIFTFHLGLYFILRSIRQRMHSRRSRSPDHRHHPQRHSPRSSSNSNNTSQEQSTASLLRESVRDLFRATRHVEVDEKTRLMTMMTMHEGDDSTTMEDELASFQEAASLFSDVVVAAAAAAAGREDEDGRLPRFADDVSPPAYFDDDDDDVQGRFDEKRPDGC</sequence>
<dbReference type="eggNOG" id="ENOG502T43J">
    <property type="taxonomic scope" value="Eukaryota"/>
</dbReference>
<dbReference type="HOGENOM" id="CLU_559041_0_0_1"/>
<keyword evidence="2" id="KW-0472">Membrane</keyword>
<feature type="chain" id="PRO_5003408344" evidence="3">
    <location>
        <begin position="20"/>
        <end position="543"/>
    </location>
</feature>
<dbReference type="STRING" id="431241.G0RLD2"/>
<feature type="compositionally biased region" description="Basic residues" evidence="1">
    <location>
        <begin position="402"/>
        <end position="420"/>
    </location>
</feature>
<dbReference type="KEGG" id="tre:TRIREDRAFT_122197"/>
<proteinExistence type="predicted"/>
<keyword evidence="2" id="KW-1133">Transmembrane helix</keyword>
<name>G0RLD2_HYPJQ</name>
<feature type="compositionally biased region" description="Low complexity" evidence="1">
    <location>
        <begin position="421"/>
        <end position="434"/>
    </location>
</feature>
<dbReference type="Proteomes" id="UP000008984">
    <property type="component" value="Unassembled WGS sequence"/>
</dbReference>
<reference evidence="4 5" key="1">
    <citation type="journal article" date="2008" name="Nat. Biotechnol.">
        <title>Genome sequencing and analysis of the biomass-degrading fungus Trichoderma reesei (syn. Hypocrea jecorina).</title>
        <authorList>
            <person name="Martinez D."/>
            <person name="Berka R.M."/>
            <person name="Henrissat B."/>
            <person name="Saloheimo M."/>
            <person name="Arvas M."/>
            <person name="Baker S.E."/>
            <person name="Chapman J."/>
            <person name="Chertkov O."/>
            <person name="Coutinho P.M."/>
            <person name="Cullen D."/>
            <person name="Danchin E.G."/>
            <person name="Grigoriev I.V."/>
            <person name="Harris P."/>
            <person name="Jackson M."/>
            <person name="Kubicek C.P."/>
            <person name="Han C.S."/>
            <person name="Ho I."/>
            <person name="Larrondo L.F."/>
            <person name="de Leon A.L."/>
            <person name="Magnuson J.K."/>
            <person name="Merino S."/>
            <person name="Misra M."/>
            <person name="Nelson B."/>
            <person name="Putnam N."/>
            <person name="Robbertse B."/>
            <person name="Salamov A.A."/>
            <person name="Schmoll M."/>
            <person name="Terry A."/>
            <person name="Thayer N."/>
            <person name="Westerholm-Parvinen A."/>
            <person name="Schoch C.L."/>
            <person name="Yao J."/>
            <person name="Barabote R."/>
            <person name="Nelson M.A."/>
            <person name="Detter C."/>
            <person name="Bruce D."/>
            <person name="Kuske C.R."/>
            <person name="Xie G."/>
            <person name="Richardson P."/>
            <person name="Rokhsar D.S."/>
            <person name="Lucas S.M."/>
            <person name="Rubin E.M."/>
            <person name="Dunn-Coleman N."/>
            <person name="Ward M."/>
            <person name="Brettin T.S."/>
        </authorList>
    </citation>
    <scope>NUCLEOTIDE SEQUENCE [LARGE SCALE GENOMIC DNA]</scope>
    <source>
        <strain evidence="4 5">QM6a</strain>
    </source>
</reference>
<keyword evidence="2" id="KW-0812">Transmembrane</keyword>
<evidence type="ECO:0000256" key="1">
    <source>
        <dbReference type="SAM" id="MobiDB-lite"/>
    </source>
</evidence>
<dbReference type="EMBL" id="GL985066">
    <property type="protein sequence ID" value="EGR47887.1"/>
    <property type="molecule type" value="Genomic_DNA"/>
</dbReference>
<feature type="compositionally biased region" description="Basic and acidic residues" evidence="1">
    <location>
        <begin position="531"/>
        <end position="543"/>
    </location>
</feature>
<protein>
    <submittedName>
        <fullName evidence="4">Predicted protein</fullName>
    </submittedName>
</protein>
<dbReference type="OrthoDB" id="4225201at2759"/>
<feature type="compositionally biased region" description="Basic and acidic residues" evidence="1">
    <location>
        <begin position="503"/>
        <end position="516"/>
    </location>
</feature>